<protein>
    <recommendedName>
        <fullName evidence="4">BNR/Asp-box repeat protein</fullName>
    </recommendedName>
</protein>
<proteinExistence type="predicted"/>
<dbReference type="InterPro" id="IPR015943">
    <property type="entry name" value="WD40/YVTN_repeat-like_dom_sf"/>
</dbReference>
<gene>
    <name evidence="2" type="ORF">ATL42_0246</name>
</gene>
<evidence type="ECO:0008006" key="4">
    <source>
        <dbReference type="Google" id="ProtNLM"/>
    </source>
</evidence>
<dbReference type="NCBIfam" id="NF045728">
    <property type="entry name" value="glycosyl_F510_1955"/>
    <property type="match status" value="1"/>
</dbReference>
<feature type="chain" id="PRO_5038515190" description="BNR/Asp-box repeat protein" evidence="1">
    <location>
        <begin position="23"/>
        <end position="292"/>
    </location>
</feature>
<dbReference type="AlphaFoldDB" id="A0A2A9E0Q2"/>
<comment type="caution">
    <text evidence="2">The sequence shown here is derived from an EMBL/GenBank/DDBJ whole genome shotgun (WGS) entry which is preliminary data.</text>
</comment>
<dbReference type="InterPro" id="IPR054817">
    <property type="entry name" value="Glycosyl_F510_1955-like"/>
</dbReference>
<dbReference type="PROSITE" id="PS51257">
    <property type="entry name" value="PROKAR_LIPOPROTEIN"/>
    <property type="match status" value="1"/>
</dbReference>
<dbReference type="OrthoDB" id="9764804at2"/>
<reference evidence="2 3" key="1">
    <citation type="submission" date="2017-10" db="EMBL/GenBank/DDBJ databases">
        <title>Sequencing the genomes of 1000 actinobacteria strains.</title>
        <authorList>
            <person name="Klenk H.-P."/>
        </authorList>
    </citation>
    <scope>NUCLEOTIDE SEQUENCE [LARGE SCALE GENOMIC DNA]</scope>
    <source>
        <strain evidence="2 3">DSM 18966</strain>
    </source>
</reference>
<evidence type="ECO:0000313" key="2">
    <source>
        <dbReference type="EMBL" id="PFG32413.1"/>
    </source>
</evidence>
<feature type="signal peptide" evidence="1">
    <location>
        <begin position="1"/>
        <end position="22"/>
    </location>
</feature>
<evidence type="ECO:0000313" key="3">
    <source>
        <dbReference type="Proteomes" id="UP000225548"/>
    </source>
</evidence>
<evidence type="ECO:0000256" key="1">
    <source>
        <dbReference type="SAM" id="SignalP"/>
    </source>
</evidence>
<dbReference type="Gene3D" id="2.130.10.10">
    <property type="entry name" value="YVTN repeat-like/Quinoprotein amine dehydrogenase"/>
    <property type="match status" value="1"/>
</dbReference>
<dbReference type="SUPFAM" id="SSF110296">
    <property type="entry name" value="Oligoxyloglucan reducing end-specific cellobiohydrolase"/>
    <property type="match status" value="1"/>
</dbReference>
<keyword evidence="3" id="KW-1185">Reference proteome</keyword>
<dbReference type="RefSeq" id="WP_143556667.1">
    <property type="nucleotide sequence ID" value="NZ_PDJG01000001.1"/>
</dbReference>
<name>A0A2A9E0Q2_9MICO</name>
<keyword evidence="1" id="KW-0732">Signal</keyword>
<accession>A0A2A9E0Q2</accession>
<dbReference type="Proteomes" id="UP000225548">
    <property type="component" value="Unassembled WGS sequence"/>
</dbReference>
<dbReference type="EMBL" id="PDJG01000001">
    <property type="protein sequence ID" value="PFG32413.1"/>
    <property type="molecule type" value="Genomic_DNA"/>
</dbReference>
<organism evidence="2 3">
    <name type="scientific">Sanguibacter antarcticus</name>
    <dbReference type="NCBI Taxonomy" id="372484"/>
    <lineage>
        <taxon>Bacteria</taxon>
        <taxon>Bacillati</taxon>
        <taxon>Actinomycetota</taxon>
        <taxon>Actinomycetes</taxon>
        <taxon>Micrococcales</taxon>
        <taxon>Sanguibacteraceae</taxon>
        <taxon>Sanguibacter</taxon>
    </lineage>
</organism>
<sequence>MRPRPIARPASVLALTVVLALAGCATSPATDDPAEDASDAASPTFEHIHGIGLNPGDDKVYVATHQGLFQLDGSVPQPVGESRSDMMGFVVTGPDTFYASGHPAPGEVAPANLGLLRSTDAGAGWEEVSLRGHSDFHDLTGAGERLYGLDSSDGLLKISNDAGVTWASGPSINARDVDVDPNDPDRLVATTETGLFVSTDGGQSFAPHEFQPTERLVLVAHVPGRSEQLTASLAGVDATGKLWKLNGEQWVVTGVPQGTPEAFTAVGEESYLAAFDSTVYRTGDGGRSWSQE</sequence>